<dbReference type="EMBL" id="JBBMEN010000002">
    <property type="protein sequence ID" value="MEQ2384779.1"/>
    <property type="molecule type" value="Genomic_DNA"/>
</dbReference>
<evidence type="ECO:0000313" key="4">
    <source>
        <dbReference type="Proteomes" id="UP001465119"/>
    </source>
</evidence>
<evidence type="ECO:0000256" key="1">
    <source>
        <dbReference type="SAM" id="MobiDB-lite"/>
    </source>
</evidence>
<evidence type="ECO:0000259" key="2">
    <source>
        <dbReference type="Pfam" id="PF10668"/>
    </source>
</evidence>
<dbReference type="NCBIfam" id="NF040601">
    <property type="entry name" value="TerS_not_xtmA"/>
    <property type="match status" value="1"/>
</dbReference>
<name>A0ABV1BZM2_9FIRM</name>
<feature type="domain" description="PBSX phage terminase small subunit-like N-terminal" evidence="2">
    <location>
        <begin position="3"/>
        <end position="53"/>
    </location>
</feature>
<proteinExistence type="predicted"/>
<gene>
    <name evidence="3" type="primary">terS</name>
    <name evidence="3" type="ORF">WMO20_02340</name>
</gene>
<comment type="caution">
    <text evidence="3">The sequence shown here is derived from an EMBL/GenBank/DDBJ whole genome shotgun (WGS) entry which is preliminary data.</text>
</comment>
<evidence type="ECO:0000313" key="3">
    <source>
        <dbReference type="EMBL" id="MEQ2384779.1"/>
    </source>
</evidence>
<dbReference type="RefSeq" id="WP_349185713.1">
    <property type="nucleotide sequence ID" value="NZ_JBBMEN010000002.1"/>
</dbReference>
<feature type="compositionally biased region" description="Acidic residues" evidence="1">
    <location>
        <begin position="238"/>
        <end position="252"/>
    </location>
</feature>
<feature type="compositionally biased region" description="Basic and acidic residues" evidence="1">
    <location>
        <begin position="253"/>
        <end position="262"/>
    </location>
</feature>
<organism evidence="3 4">
    <name type="scientific">Faecalibacterium intestinale</name>
    <dbReference type="NCBI Taxonomy" id="3133155"/>
    <lineage>
        <taxon>Bacteria</taxon>
        <taxon>Bacillati</taxon>
        <taxon>Bacillota</taxon>
        <taxon>Clostridia</taxon>
        <taxon>Eubacteriales</taxon>
        <taxon>Oscillospiraceae</taxon>
        <taxon>Faecalibacterium</taxon>
    </lineage>
</organism>
<reference evidence="3 4" key="1">
    <citation type="submission" date="2024-03" db="EMBL/GenBank/DDBJ databases">
        <title>Human intestinal bacterial collection.</title>
        <authorList>
            <person name="Pauvert C."/>
            <person name="Hitch T.C.A."/>
            <person name="Clavel T."/>
        </authorList>
    </citation>
    <scope>NUCLEOTIDE SEQUENCE [LARGE SCALE GENOMIC DNA]</scope>
    <source>
        <strain evidence="3 4">CLA-AA-H281</strain>
    </source>
</reference>
<feature type="region of interest" description="Disordered" evidence="1">
    <location>
        <begin position="1"/>
        <end position="22"/>
    </location>
</feature>
<dbReference type="InterPro" id="IPR018925">
    <property type="entry name" value="XtmA-like_N"/>
</dbReference>
<dbReference type="Pfam" id="PF10668">
    <property type="entry name" value="Phage_terminase"/>
    <property type="match status" value="1"/>
</dbReference>
<feature type="region of interest" description="Disordered" evidence="1">
    <location>
        <begin position="53"/>
        <end position="91"/>
    </location>
</feature>
<feature type="region of interest" description="Disordered" evidence="1">
    <location>
        <begin position="234"/>
        <end position="262"/>
    </location>
</feature>
<accession>A0ABV1BZM2</accession>
<dbReference type="Proteomes" id="UP001465119">
    <property type="component" value="Unassembled WGS sequence"/>
</dbReference>
<keyword evidence="4" id="KW-1185">Reference proteome</keyword>
<protein>
    <submittedName>
        <fullName evidence="3">Phage terminase small subunit</fullName>
    </submittedName>
</protein>
<sequence>MPKRNDKRDTAKAEYVKRRRSGEKINLKEFAATLGVTYGTVRNWKKIDQWEDAIERKRGGQPGNKNSRGKKNAKGNPGGGAPDGNTNAEKDGAYSTIHLDRLTEEERAWLDAIPTGASANNAYELKLLRIQQRHIMEKIAEYEKCNPEELFTATITDMRKPGPDAEGKTADSAVQKMAMVNKDSAFVRVTQLREALNKVSGRIISLTTQIRQQEEFEKRYALELARLDIAKMRATGEVDIDPEGDEEDEEEAPHDKDSGAVS</sequence>